<gene>
    <name evidence="3" type="ORF">DNHGIG_02360</name>
</gene>
<dbReference type="InterPro" id="IPR024453">
    <property type="entry name" value="Peptidase_C92"/>
</dbReference>
<evidence type="ECO:0000256" key="2">
    <source>
        <dbReference type="SAM" id="SignalP"/>
    </source>
</evidence>
<evidence type="ECO:0000256" key="1">
    <source>
        <dbReference type="SAM" id="MobiDB-lite"/>
    </source>
</evidence>
<dbReference type="AlphaFoldDB" id="A0AAV4LA87"/>
<feature type="chain" id="PRO_5043932483" evidence="2">
    <location>
        <begin position="25"/>
        <end position="233"/>
    </location>
</feature>
<keyword evidence="2" id="KW-0732">Signal</keyword>
<protein>
    <submittedName>
        <fullName evidence="3">Uncharacterized protein</fullName>
    </submittedName>
</protein>
<dbReference type="InterPro" id="IPR038765">
    <property type="entry name" value="Papain-like_cys_pep_sf"/>
</dbReference>
<evidence type="ECO:0000313" key="3">
    <source>
        <dbReference type="EMBL" id="GIM44687.1"/>
    </source>
</evidence>
<keyword evidence="4" id="KW-1185">Reference proteome</keyword>
<accession>A0AAV4LA87</accession>
<feature type="region of interest" description="Disordered" evidence="1">
    <location>
        <begin position="36"/>
        <end position="57"/>
    </location>
</feature>
<organism evidence="3 4">
    <name type="scientific">Collibacillus ludicampi</name>
    <dbReference type="NCBI Taxonomy" id="2771369"/>
    <lineage>
        <taxon>Bacteria</taxon>
        <taxon>Bacillati</taxon>
        <taxon>Bacillota</taxon>
        <taxon>Bacilli</taxon>
        <taxon>Bacillales</taxon>
        <taxon>Alicyclobacillaceae</taxon>
        <taxon>Collibacillus</taxon>
    </lineage>
</organism>
<evidence type="ECO:0000313" key="4">
    <source>
        <dbReference type="Proteomes" id="UP001057291"/>
    </source>
</evidence>
<dbReference type="Gene3D" id="3.90.1720.10">
    <property type="entry name" value="endopeptidase domain like (from Nostoc punctiforme)"/>
    <property type="match status" value="1"/>
</dbReference>
<dbReference type="Pfam" id="PF05708">
    <property type="entry name" value="Peptidase_C92"/>
    <property type="match status" value="1"/>
</dbReference>
<dbReference type="EMBL" id="BOQE01000001">
    <property type="protein sequence ID" value="GIM44687.1"/>
    <property type="molecule type" value="Genomic_DNA"/>
</dbReference>
<dbReference type="SUPFAM" id="SSF54001">
    <property type="entry name" value="Cysteine proteinases"/>
    <property type="match status" value="1"/>
</dbReference>
<sequence>MKMKKLILFFTVCLPTFGTNLTFAASSQVPIDENLNRPHIEKPSIPADPRGPLPKDASEWDQWIKKHPDPLAKNGGVTSSVIPASITLGPLVNGDIILGASPTNGSKSSVPYGYFRHAAMYDSGNGNFISAMPGIGVYRETTSFWSNGYNVVRNMYVTNASYTQRQSVVQNAAAHIGEPYNFGSSKTDISSWYCSKLPWFEYNKWASIDIDANGGYWVTPDDIYNDSDVTLAW</sequence>
<proteinExistence type="predicted"/>
<reference evidence="3" key="1">
    <citation type="journal article" date="2023" name="Int. J. Syst. Evol. Microbiol.">
        <title>Collibacillus ludicampi gen. nov., sp. nov., a new soil bacterium of the family Alicyclobacillaceae.</title>
        <authorList>
            <person name="Jojima T."/>
            <person name="Ioku Y."/>
            <person name="Fukuta Y."/>
            <person name="Shirasaka N."/>
            <person name="Matsumura Y."/>
            <person name="Mori M."/>
        </authorList>
    </citation>
    <scope>NUCLEOTIDE SEQUENCE</scope>
    <source>
        <strain evidence="3">TP075</strain>
    </source>
</reference>
<name>A0AAV4LA87_9BACL</name>
<comment type="caution">
    <text evidence="3">The sequence shown here is derived from an EMBL/GenBank/DDBJ whole genome shotgun (WGS) entry which is preliminary data.</text>
</comment>
<dbReference type="Proteomes" id="UP001057291">
    <property type="component" value="Unassembled WGS sequence"/>
</dbReference>
<dbReference type="RefSeq" id="WP_282197952.1">
    <property type="nucleotide sequence ID" value="NZ_BOQE01000001.1"/>
</dbReference>
<feature type="signal peptide" evidence="2">
    <location>
        <begin position="1"/>
        <end position="24"/>
    </location>
</feature>